<dbReference type="InterPro" id="IPR003141">
    <property type="entry name" value="Pol/His_phosphatase_N"/>
</dbReference>
<accession>A0ABS5PLL4</accession>
<dbReference type="EC" id="3.1.3.15" evidence="3 8"/>
<comment type="caution">
    <text evidence="10">The sequence shown here is derived from an EMBL/GenBank/DDBJ whole genome shotgun (WGS) entry which is preliminary data.</text>
</comment>
<protein>
    <recommendedName>
        <fullName evidence="3 8">Histidinol-phosphatase</fullName>
        <shortName evidence="8">HolPase</shortName>
        <ecNumber evidence="3 8">3.1.3.15</ecNumber>
    </recommendedName>
</protein>
<sequence length="274" mass="31503">MQKKKIDFHVHSDFSSDSETPLENMVMTAVESGITDLAITDHVDYDYDLTADITSWEIDEAAYDEAIQQFKEQYRGTLNLYKGIEFGVQPHLAERMETFISRGNFDFVIASQHTVDGIDLYNGAYFNQYSALESIRHYYEMYDQCAKMTNAYSVLGHLDLYLRYKKDLKTVSVIQFMDIIDSIFDHIIYQGKGIEVNAGGHKYKLGDNNPTIDILRRYREKGGEVITLGSDAHTPNYLGLMHDENIALLDGLGFKYICSFEKMKPVFHSLNEFK</sequence>
<evidence type="ECO:0000259" key="9">
    <source>
        <dbReference type="SMART" id="SM00481"/>
    </source>
</evidence>
<dbReference type="InterPro" id="IPR004013">
    <property type="entry name" value="PHP_dom"/>
</dbReference>
<dbReference type="Pfam" id="PF02811">
    <property type="entry name" value="PHP"/>
    <property type="match status" value="1"/>
</dbReference>
<evidence type="ECO:0000256" key="1">
    <source>
        <dbReference type="ARBA" id="ARBA00004970"/>
    </source>
</evidence>
<dbReference type="RefSeq" id="WP_213235841.1">
    <property type="nucleotide sequence ID" value="NZ_JAHBCL010000007.1"/>
</dbReference>
<evidence type="ECO:0000256" key="8">
    <source>
        <dbReference type="RuleBase" id="RU366003"/>
    </source>
</evidence>
<evidence type="ECO:0000256" key="4">
    <source>
        <dbReference type="ARBA" id="ARBA00022605"/>
    </source>
</evidence>
<evidence type="ECO:0000256" key="2">
    <source>
        <dbReference type="ARBA" id="ARBA00009152"/>
    </source>
</evidence>
<evidence type="ECO:0000256" key="5">
    <source>
        <dbReference type="ARBA" id="ARBA00022801"/>
    </source>
</evidence>
<comment type="catalytic activity">
    <reaction evidence="7 8">
        <text>L-histidinol phosphate + H2O = L-histidinol + phosphate</text>
        <dbReference type="Rhea" id="RHEA:14465"/>
        <dbReference type="ChEBI" id="CHEBI:15377"/>
        <dbReference type="ChEBI" id="CHEBI:43474"/>
        <dbReference type="ChEBI" id="CHEBI:57699"/>
        <dbReference type="ChEBI" id="CHEBI:57980"/>
        <dbReference type="EC" id="3.1.3.15"/>
    </reaction>
</comment>
<dbReference type="SMART" id="SM00481">
    <property type="entry name" value="POLIIIAc"/>
    <property type="match status" value="1"/>
</dbReference>
<keyword evidence="5 8" id="KW-0378">Hydrolase</keyword>
<evidence type="ECO:0000256" key="6">
    <source>
        <dbReference type="ARBA" id="ARBA00023102"/>
    </source>
</evidence>
<name>A0ABS5PLL4_9FIRM</name>
<keyword evidence="11" id="KW-1185">Reference proteome</keyword>
<dbReference type="EMBL" id="JAHBCL010000007">
    <property type="protein sequence ID" value="MBS7526055.1"/>
    <property type="molecule type" value="Genomic_DNA"/>
</dbReference>
<proteinExistence type="inferred from homology"/>
<comment type="pathway">
    <text evidence="1 8">Amino-acid biosynthesis; L-histidine biosynthesis; L-histidine from 5-phospho-alpha-D-ribose 1-diphosphate: step 8/9.</text>
</comment>
<feature type="domain" description="Polymerase/histidinol phosphatase N-terminal" evidence="9">
    <location>
        <begin position="6"/>
        <end position="90"/>
    </location>
</feature>
<keyword evidence="4 8" id="KW-0028">Amino-acid biosynthesis</keyword>
<gene>
    <name evidence="10" type="ORF">KHM83_05160</name>
</gene>
<dbReference type="InterPro" id="IPR016195">
    <property type="entry name" value="Pol/histidinol_Pase-like"/>
</dbReference>
<evidence type="ECO:0000256" key="7">
    <source>
        <dbReference type="ARBA" id="ARBA00049158"/>
    </source>
</evidence>
<dbReference type="InterPro" id="IPR010140">
    <property type="entry name" value="Histidinol_P_phosphatase_HisJ"/>
</dbReference>
<dbReference type="Proteomes" id="UP000746471">
    <property type="component" value="Unassembled WGS sequence"/>
</dbReference>
<dbReference type="PANTHER" id="PTHR21039:SF0">
    <property type="entry name" value="HISTIDINOL-PHOSPHATASE"/>
    <property type="match status" value="1"/>
</dbReference>
<dbReference type="SUPFAM" id="SSF89550">
    <property type="entry name" value="PHP domain-like"/>
    <property type="match status" value="1"/>
</dbReference>
<dbReference type="Gene3D" id="3.20.20.140">
    <property type="entry name" value="Metal-dependent hydrolases"/>
    <property type="match status" value="1"/>
</dbReference>
<keyword evidence="6 8" id="KW-0368">Histidine biosynthesis</keyword>
<reference evidence="10 11" key="1">
    <citation type="submission" date="2021-05" db="EMBL/GenBank/DDBJ databases">
        <title>Fusibacter ferrireducens sp. nov., an anaerobic, sulfur- and Fe-reducing bacterium isolated from the mangrove sediment.</title>
        <authorList>
            <person name="Qiu D."/>
        </authorList>
    </citation>
    <scope>NUCLEOTIDE SEQUENCE [LARGE SCALE GENOMIC DNA]</scope>
    <source>
        <strain evidence="10 11">DSM 12116</strain>
    </source>
</reference>
<evidence type="ECO:0000256" key="3">
    <source>
        <dbReference type="ARBA" id="ARBA00013085"/>
    </source>
</evidence>
<comment type="similarity">
    <text evidence="2 8">Belongs to the PHP hydrolase family. HisK subfamily.</text>
</comment>
<organism evidence="10 11">
    <name type="scientific">Fusibacter paucivorans</name>
    <dbReference type="NCBI Taxonomy" id="76009"/>
    <lineage>
        <taxon>Bacteria</taxon>
        <taxon>Bacillati</taxon>
        <taxon>Bacillota</taxon>
        <taxon>Clostridia</taxon>
        <taxon>Eubacteriales</taxon>
        <taxon>Eubacteriales Family XII. Incertae Sedis</taxon>
        <taxon>Fusibacter</taxon>
    </lineage>
</organism>
<dbReference type="NCBIfam" id="TIGR01856">
    <property type="entry name" value="hisJ_fam"/>
    <property type="match status" value="1"/>
</dbReference>
<evidence type="ECO:0000313" key="10">
    <source>
        <dbReference type="EMBL" id="MBS7526055.1"/>
    </source>
</evidence>
<evidence type="ECO:0000313" key="11">
    <source>
        <dbReference type="Proteomes" id="UP000746471"/>
    </source>
</evidence>
<dbReference type="PANTHER" id="PTHR21039">
    <property type="entry name" value="HISTIDINOL PHOSPHATASE-RELATED"/>
    <property type="match status" value="1"/>
</dbReference>